<proteinExistence type="inferred from homology"/>
<evidence type="ECO:0000313" key="5">
    <source>
        <dbReference type="EMBL" id="SEO79097.1"/>
    </source>
</evidence>
<reference evidence="6" key="1">
    <citation type="submission" date="2016-10" db="EMBL/GenBank/DDBJ databases">
        <authorList>
            <person name="Varghese N."/>
            <person name="Submissions S."/>
        </authorList>
    </citation>
    <scope>NUCLEOTIDE SEQUENCE [LARGE SCALE GENOMIC DNA]</scope>
    <source>
        <strain evidence="6">CGMCC 1.10121</strain>
    </source>
</reference>
<dbReference type="Proteomes" id="UP000199126">
    <property type="component" value="Unassembled WGS sequence"/>
</dbReference>
<name>A0A1H8SKL2_9EURY</name>
<dbReference type="PANTHER" id="PTHR30290">
    <property type="entry name" value="PERIPLASMIC BINDING COMPONENT OF ABC TRANSPORTER"/>
    <property type="match status" value="1"/>
</dbReference>
<evidence type="ECO:0000256" key="3">
    <source>
        <dbReference type="ARBA" id="ARBA00022729"/>
    </source>
</evidence>
<dbReference type="CDD" id="cd00995">
    <property type="entry name" value="PBP2_NikA_DppA_OppA_like"/>
    <property type="match status" value="1"/>
</dbReference>
<dbReference type="AlphaFoldDB" id="A0A1H8SKL2"/>
<gene>
    <name evidence="5" type="ORF">SAMN04487948_105160</name>
</gene>
<dbReference type="Gene3D" id="3.40.190.10">
    <property type="entry name" value="Periplasmic binding protein-like II"/>
    <property type="match status" value="1"/>
</dbReference>
<dbReference type="InterPro" id="IPR000914">
    <property type="entry name" value="SBP_5_dom"/>
</dbReference>
<keyword evidence="6" id="KW-1185">Reference proteome</keyword>
<evidence type="ECO:0000256" key="2">
    <source>
        <dbReference type="ARBA" id="ARBA00022448"/>
    </source>
</evidence>
<dbReference type="SUPFAM" id="SSF53850">
    <property type="entry name" value="Periplasmic binding protein-like II"/>
    <property type="match status" value="1"/>
</dbReference>
<dbReference type="EMBL" id="FODV01000005">
    <property type="protein sequence ID" value="SEO79097.1"/>
    <property type="molecule type" value="Genomic_DNA"/>
</dbReference>
<dbReference type="Pfam" id="PF00496">
    <property type="entry name" value="SBP_bac_5"/>
    <property type="match status" value="1"/>
</dbReference>
<dbReference type="InterPro" id="IPR039424">
    <property type="entry name" value="SBP_5"/>
</dbReference>
<sequence length="588" mass="64507">MTRTALSRRTALKATGGLVSGLSLSGCLGSAPTAEESTSRTFQMIGQPLRTLDPAQARDSASTKLVSQLYDGLVHYPKAALEPELLLAEDVGVSADGTTYTFELKRDVAFSDGSTLTAADVVYTFERLAGSPHSQWRSTVLDLLGIGHETRTVETADGTRDEYVPHSLAVDALDDHRVRMRLTEPFYDTLAVLAHPAFGVVPEGTVGDVEGYDGRIPQETFATSEPVGAGPFTLDVWEQGTEYRVRARSDYHRSGPVVAGIHWQVISDPTSGFTYALNGNADAFWIPDEKFDQTKVTVDTVDEAGRRVGHYGPLRNGATVQYLQVPQMTTFYIGFNAARVERPVRRAVAYALNQQTDLDQVHENRGITATHLTPPNLFPEGVAGYEKHAEEYPYGADETRLEEARTTLAEAGYTPESPAEVTFTTYESAAWQATSRRLRDKLASVGVELTLEQAPFNTLGTRGEQGSLEMFSWGWGMDYPAAENFVQLLAPSNGAEAFTHWEGSTAADSAQAAWERIEAHRTASESDQAVRAEACRTMEEANWKDVVLLPKYHPIGEGFYYPWVDVPKTGAAGFSKHKYTDVRVSNRD</sequence>
<evidence type="ECO:0000259" key="4">
    <source>
        <dbReference type="Pfam" id="PF00496"/>
    </source>
</evidence>
<keyword evidence="2" id="KW-0813">Transport</keyword>
<dbReference type="Gene3D" id="3.10.105.10">
    <property type="entry name" value="Dipeptide-binding Protein, Domain 3"/>
    <property type="match status" value="1"/>
</dbReference>
<dbReference type="PROSITE" id="PS51318">
    <property type="entry name" value="TAT"/>
    <property type="match status" value="1"/>
</dbReference>
<dbReference type="PROSITE" id="PS51257">
    <property type="entry name" value="PROKAR_LIPOPROTEIN"/>
    <property type="match status" value="1"/>
</dbReference>
<protein>
    <submittedName>
        <fullName evidence="5">Peptide/nickel transport system substrate-binding protein</fullName>
    </submittedName>
</protein>
<dbReference type="InterPro" id="IPR006311">
    <property type="entry name" value="TAT_signal"/>
</dbReference>
<organism evidence="5 6">
    <name type="scientific">Halogranum amylolyticum</name>
    <dbReference type="NCBI Taxonomy" id="660520"/>
    <lineage>
        <taxon>Archaea</taxon>
        <taxon>Methanobacteriati</taxon>
        <taxon>Methanobacteriota</taxon>
        <taxon>Stenosarchaea group</taxon>
        <taxon>Halobacteria</taxon>
        <taxon>Halobacteriales</taxon>
        <taxon>Haloferacaceae</taxon>
    </lineage>
</organism>
<evidence type="ECO:0000313" key="6">
    <source>
        <dbReference type="Proteomes" id="UP000199126"/>
    </source>
</evidence>
<dbReference type="RefSeq" id="WP_089824236.1">
    <property type="nucleotide sequence ID" value="NZ_FODV01000005.1"/>
</dbReference>
<dbReference type="GO" id="GO:1904680">
    <property type="term" value="F:peptide transmembrane transporter activity"/>
    <property type="evidence" value="ECO:0007669"/>
    <property type="project" value="TreeGrafter"/>
</dbReference>
<keyword evidence="3" id="KW-0732">Signal</keyword>
<dbReference type="PANTHER" id="PTHR30290:SF9">
    <property type="entry name" value="OLIGOPEPTIDE-BINDING PROTEIN APPA"/>
    <property type="match status" value="1"/>
</dbReference>
<feature type="domain" description="Solute-binding protein family 5" evidence="4">
    <location>
        <begin position="83"/>
        <end position="494"/>
    </location>
</feature>
<evidence type="ECO:0000256" key="1">
    <source>
        <dbReference type="ARBA" id="ARBA00005695"/>
    </source>
</evidence>
<comment type="similarity">
    <text evidence="1">Belongs to the bacterial solute-binding protein 5 family.</text>
</comment>
<dbReference type="OrthoDB" id="233597at2157"/>
<dbReference type="GO" id="GO:0015833">
    <property type="term" value="P:peptide transport"/>
    <property type="evidence" value="ECO:0007669"/>
    <property type="project" value="TreeGrafter"/>
</dbReference>
<accession>A0A1H8SKL2</accession>